<dbReference type="InterPro" id="IPR019594">
    <property type="entry name" value="Glu/Gly-bd"/>
</dbReference>
<keyword evidence="7" id="KW-0406">Ion transport</keyword>
<keyword evidence="6" id="KW-0770">Synapse</keyword>
<evidence type="ECO:0000256" key="11">
    <source>
        <dbReference type="ARBA" id="ARBA00023257"/>
    </source>
</evidence>
<evidence type="ECO:0000256" key="5">
    <source>
        <dbReference type="ARBA" id="ARBA00022989"/>
    </source>
</evidence>
<dbReference type="SMART" id="SM00918">
    <property type="entry name" value="Lig_chan-Glu_bd"/>
    <property type="match status" value="1"/>
</dbReference>
<dbReference type="InterPro" id="IPR001828">
    <property type="entry name" value="ANF_lig-bd_rcpt"/>
</dbReference>
<feature type="signal peptide" evidence="19">
    <location>
        <begin position="1"/>
        <end position="23"/>
    </location>
</feature>
<dbReference type="InterPro" id="IPR001320">
    <property type="entry name" value="Iontro_rcpt_C"/>
</dbReference>
<evidence type="ECO:0000256" key="13">
    <source>
        <dbReference type="ARBA" id="ARBA00023303"/>
    </source>
</evidence>
<dbReference type="GO" id="GO:0022824">
    <property type="term" value="F:transmitter-gated monoatomic ion channel activity"/>
    <property type="evidence" value="ECO:0007669"/>
    <property type="project" value="UniProtKB-ARBA"/>
</dbReference>
<dbReference type="Gene3D" id="3.40.50.2300">
    <property type="match status" value="2"/>
</dbReference>
<dbReference type="Gene3D" id="1.10.287.70">
    <property type="match status" value="1"/>
</dbReference>
<evidence type="ECO:0000256" key="2">
    <source>
        <dbReference type="ARBA" id="ARBA00022475"/>
    </source>
</evidence>
<dbReference type="Pfam" id="PF10613">
    <property type="entry name" value="Lig_chan-Glu_bd"/>
    <property type="match status" value="1"/>
</dbReference>
<keyword evidence="10" id="KW-0325">Glycoprotein</keyword>
<dbReference type="InterPro" id="IPR015683">
    <property type="entry name" value="Ionotropic_Glu_rcpt"/>
</dbReference>
<dbReference type="SUPFAM" id="SSF53850">
    <property type="entry name" value="Periplasmic binding protein-like II"/>
    <property type="match status" value="1"/>
</dbReference>
<evidence type="ECO:0000256" key="3">
    <source>
        <dbReference type="ARBA" id="ARBA00022692"/>
    </source>
</evidence>
<dbReference type="GO" id="GO:0007166">
    <property type="term" value="P:cell surface receptor signaling pathway"/>
    <property type="evidence" value="ECO:0007669"/>
    <property type="project" value="UniProtKB-ARBA"/>
</dbReference>
<evidence type="ECO:0000256" key="10">
    <source>
        <dbReference type="ARBA" id="ARBA00023180"/>
    </source>
</evidence>
<evidence type="ECO:0000256" key="9">
    <source>
        <dbReference type="ARBA" id="ARBA00023170"/>
    </source>
</evidence>
<feature type="disulfide bond" evidence="17">
    <location>
        <begin position="767"/>
        <end position="822"/>
    </location>
</feature>
<feature type="transmembrane region" description="Helical" evidence="18">
    <location>
        <begin position="655"/>
        <end position="677"/>
    </location>
</feature>
<dbReference type="FunFam" id="3.40.190.10:FF:000001">
    <property type="entry name" value="Glutamate receptor ionotropic, kainate 2"/>
    <property type="match status" value="1"/>
</dbReference>
<name>A0A2S1WLY8_9ANNE</name>
<feature type="binding site" evidence="15">
    <location>
        <position position="536"/>
    </location>
    <ligand>
        <name>L-glutamate</name>
        <dbReference type="ChEBI" id="CHEBI:29985"/>
    </ligand>
</feature>
<keyword evidence="1" id="KW-0813">Transport</keyword>
<evidence type="ECO:0000256" key="16">
    <source>
        <dbReference type="PIRSR" id="PIRSR601508-2"/>
    </source>
</evidence>
<dbReference type="CDD" id="cd06380">
    <property type="entry name" value="PBP1_iGluR_AMPA"/>
    <property type="match status" value="1"/>
</dbReference>
<dbReference type="AlphaFoldDB" id="A0A2S1WLY8"/>
<dbReference type="Pfam" id="PF00060">
    <property type="entry name" value="Lig_chan"/>
    <property type="match status" value="1"/>
</dbReference>
<proteinExistence type="evidence at transcript level"/>
<evidence type="ECO:0000256" key="18">
    <source>
        <dbReference type="SAM" id="Phobius"/>
    </source>
</evidence>
<feature type="binding site" evidence="15">
    <location>
        <position position="706"/>
    </location>
    <ligand>
        <name>L-glutamate</name>
        <dbReference type="ChEBI" id="CHEBI:29985"/>
    </ligand>
</feature>
<feature type="chain" id="PRO_5015529465" evidence="19">
    <location>
        <begin position="24"/>
        <end position="926"/>
    </location>
</feature>
<organism evidence="22">
    <name type="scientific">Hirudo verbana</name>
    <dbReference type="NCBI Taxonomy" id="311461"/>
    <lineage>
        <taxon>Eukaryota</taxon>
        <taxon>Metazoa</taxon>
        <taxon>Spiralia</taxon>
        <taxon>Lophotrochozoa</taxon>
        <taxon>Annelida</taxon>
        <taxon>Clitellata</taxon>
        <taxon>Hirudinea</taxon>
        <taxon>Hirudinida</taxon>
        <taxon>Hirudiniformes</taxon>
        <taxon>Hirudinidae</taxon>
        <taxon>Hirudo</taxon>
    </lineage>
</organism>
<dbReference type="Pfam" id="PF01094">
    <property type="entry name" value="ANF_receptor"/>
    <property type="match status" value="1"/>
</dbReference>
<comment type="subcellular location">
    <subcellularLocation>
        <location evidence="14">Postsynaptic cell membrane</location>
        <topology evidence="14">Multi-pass membrane protein</topology>
    </subcellularLocation>
</comment>
<feature type="binding site" evidence="15">
    <location>
        <position position="754"/>
    </location>
    <ligand>
        <name>L-glutamate</name>
        <dbReference type="ChEBI" id="CHEBI:29985"/>
    </ligand>
</feature>
<keyword evidence="12" id="KW-1071">Ligand-gated ion channel</keyword>
<keyword evidence="17" id="KW-1015">Disulfide bond</keyword>
<sequence length="926" mass="104250">MKMSNRVITLPVLLPFYFVASMSKQELHSRIGAIFDKNEDEDVSSAFHYRLSKSPLKTSTLKQGPVKSVNLTSVTHTVDMEDSYDVGSSICELMQNGIVTVYGSHTMATNDVIKSYTDTFQLPFISSNVAINYSAISSSLSLPSSQLPVQGFQMFVRPLYAKALLDLIRHYAWKDLWYIFDSEEGLERLQQLLDCLSDNNYPVRTHIYRVHDANEAFGTLQRLDSRKEESKRVLLDLPTKDCEKVLQMQNKETKGMLHHYFIVGLGISEIKLDAFNHGGMNVSGFRIVDPNNGTVKNFIFGWSNATKGNLKKLPYEAALAADAATVVQLSLERLIIQPSSNYQSKEELLRSLNKTEPIDCDVDPVKTWKYGHSIMKSMLQVEFGGLTGQVKFDAHGLRRDYKMDVLEVSMSRGLARIGTWFSEQGLVIQPADKIRPIKGNNTIANRTRIVTSILTAPYLMKRAQPADGTQLTGNDRYEGYCADLTKMIADFVGFDYIIKPVNDTKYGQKGENNNSWNGMVGELIRREADLAIAPLTITADREQVIDFSKPFMSLGISIMIKRPLKEQPGVFSFMNPLSYEIWMCVIFAYIGVSVVLFLVSRFSPFEWHIEDHTDGPSVTNNFTIFNSLWFSLGAFMQQGCDIEPRSVSGRIVGSVWWFFTLIIISSYTANLAAFLTVERMQSPIESAEDLAKQTEIKYGMVHAGSTMEFFKRSTIPVYERMWAFMTTTEPSVFVASNEKGVDRVRTEKYAFLIESTTNDYINQVPPCDTMKVGSNLDSKGYGVGTPLGSDLRDRITLAVLELSENEELAKLEKTWWYEKSKCPQDSSILKKQEATSSLELPNVAGIFYILIGGLSLALIMATCEFLYKSKVEARRRKTTFSNAVKSKARLSITGMPERQTTSYTYAPTAQLISLDGWSETNTHTQV</sequence>
<evidence type="ECO:0000256" key="6">
    <source>
        <dbReference type="ARBA" id="ARBA00023018"/>
    </source>
</evidence>
<feature type="domain" description="Ionotropic glutamate receptor C-terminal" evidence="20">
    <location>
        <begin position="447"/>
        <end position="818"/>
    </location>
</feature>
<dbReference type="SMART" id="SM00079">
    <property type="entry name" value="PBPe"/>
    <property type="match status" value="1"/>
</dbReference>
<dbReference type="PRINTS" id="PR00177">
    <property type="entry name" value="NMDARECEPTOR"/>
</dbReference>
<evidence type="ECO:0000256" key="8">
    <source>
        <dbReference type="ARBA" id="ARBA00023136"/>
    </source>
</evidence>
<dbReference type="Gene3D" id="3.40.190.10">
    <property type="entry name" value="Periplasmic binding protein-like II"/>
    <property type="match status" value="2"/>
</dbReference>
<dbReference type="EMBL" id="MG973345">
    <property type="protein sequence ID" value="AWJ68198.1"/>
    <property type="molecule type" value="mRNA"/>
</dbReference>
<keyword evidence="2" id="KW-1003">Cell membrane</keyword>
<dbReference type="GO" id="GO:0045211">
    <property type="term" value="C:postsynaptic membrane"/>
    <property type="evidence" value="ECO:0007669"/>
    <property type="project" value="UniProtKB-SubCell"/>
</dbReference>
<dbReference type="InterPro" id="IPR001508">
    <property type="entry name" value="Iono_Glu_rcpt_met"/>
</dbReference>
<dbReference type="PANTHER" id="PTHR18966">
    <property type="entry name" value="IONOTROPIC GLUTAMATE RECEPTOR"/>
    <property type="match status" value="1"/>
</dbReference>
<evidence type="ECO:0000256" key="15">
    <source>
        <dbReference type="PIRSR" id="PIRSR601508-1"/>
    </source>
</evidence>
<feature type="binding site" evidence="15">
    <location>
        <position position="541"/>
    </location>
    <ligand>
        <name>L-glutamate</name>
        <dbReference type="ChEBI" id="CHEBI:29985"/>
    </ligand>
</feature>
<dbReference type="FunFam" id="1.10.287.70:FF:000067">
    <property type="entry name" value="glutamate receptor 2 isoform X1"/>
    <property type="match status" value="1"/>
</dbReference>
<keyword evidence="9 22" id="KW-0675">Receptor</keyword>
<evidence type="ECO:0000256" key="12">
    <source>
        <dbReference type="ARBA" id="ARBA00023286"/>
    </source>
</evidence>
<protein>
    <submittedName>
        <fullName evidence="22">Putative ionotropic glutamate receptor kainate-like 1</fullName>
    </submittedName>
</protein>
<evidence type="ECO:0000256" key="19">
    <source>
        <dbReference type="SAM" id="SignalP"/>
    </source>
</evidence>
<evidence type="ECO:0000256" key="4">
    <source>
        <dbReference type="ARBA" id="ARBA00022729"/>
    </source>
</evidence>
<evidence type="ECO:0000256" key="14">
    <source>
        <dbReference type="ARBA" id="ARBA00034104"/>
    </source>
</evidence>
<evidence type="ECO:0000256" key="17">
    <source>
        <dbReference type="PIRSR" id="PIRSR601508-3"/>
    </source>
</evidence>
<feature type="site" description="Interaction with the cone snail toxin Con-ikot-ikot" evidence="16">
    <location>
        <position position="711"/>
    </location>
</feature>
<accession>A0A2S1WLY8</accession>
<evidence type="ECO:0000256" key="7">
    <source>
        <dbReference type="ARBA" id="ARBA00023065"/>
    </source>
</evidence>
<keyword evidence="4 19" id="KW-0732">Signal</keyword>
<evidence type="ECO:0000313" key="22">
    <source>
        <dbReference type="EMBL" id="AWJ68198.1"/>
    </source>
</evidence>
<dbReference type="InterPro" id="IPR028082">
    <property type="entry name" value="Peripla_BP_I"/>
</dbReference>
<keyword evidence="3 18" id="KW-0812">Transmembrane</keyword>
<feature type="domain" description="Ionotropic glutamate receptor L-glutamate and glycine-binding" evidence="21">
    <location>
        <begin position="457"/>
        <end position="525"/>
    </location>
</feature>
<keyword evidence="11" id="KW-0628">Postsynaptic cell membrane</keyword>
<evidence type="ECO:0000259" key="21">
    <source>
        <dbReference type="SMART" id="SM00918"/>
    </source>
</evidence>
<evidence type="ECO:0000259" key="20">
    <source>
        <dbReference type="SMART" id="SM00079"/>
    </source>
</evidence>
<keyword evidence="13" id="KW-0407">Ion channel</keyword>
<feature type="binding site" evidence="15">
    <location>
        <position position="705"/>
    </location>
    <ligand>
        <name>L-glutamate</name>
        <dbReference type="ChEBI" id="CHEBI:29985"/>
    </ligand>
</feature>
<dbReference type="FunFam" id="3.40.190.10:FF:000060">
    <property type="entry name" value="Glutamate receptor ionotropic, kainate 1"/>
    <property type="match status" value="1"/>
</dbReference>
<dbReference type="SUPFAM" id="SSF53822">
    <property type="entry name" value="Periplasmic binding protein-like I"/>
    <property type="match status" value="1"/>
</dbReference>
<keyword evidence="8 18" id="KW-0472">Membrane</keyword>
<feature type="transmembrane region" description="Helical" evidence="18">
    <location>
        <begin position="845"/>
        <end position="867"/>
    </location>
</feature>
<feature type="binding site" evidence="15">
    <location>
        <position position="534"/>
    </location>
    <ligand>
        <name>L-glutamate</name>
        <dbReference type="ChEBI" id="CHEBI:29985"/>
    </ligand>
</feature>
<feature type="transmembrane region" description="Helical" evidence="18">
    <location>
        <begin position="579"/>
        <end position="599"/>
    </location>
</feature>
<evidence type="ECO:0000256" key="1">
    <source>
        <dbReference type="ARBA" id="ARBA00022448"/>
    </source>
</evidence>
<reference evidence="22" key="1">
    <citation type="submission" date="2018-02" db="EMBL/GenBank/DDBJ databases">
        <title>Hirudo verbana central nervous system transcriptome analysis of ion channel and receptor content.</title>
        <authorList>
            <person name="Northcutt A.J."/>
            <person name="Schulz D.J."/>
            <person name="Mesce K.A."/>
        </authorList>
    </citation>
    <scope>NUCLEOTIDE SEQUENCE</scope>
</reference>
<dbReference type="SUPFAM" id="SSF81324">
    <property type="entry name" value="Voltage-gated potassium channels"/>
    <property type="match status" value="1"/>
</dbReference>
<feature type="site" description="Crucial to convey clamshell closure to channel opening" evidence="16">
    <location>
        <position position="684"/>
    </location>
</feature>
<keyword evidence="5 18" id="KW-1133">Transmembrane helix</keyword>